<evidence type="ECO:0000313" key="1">
    <source>
        <dbReference type="EMBL" id="MBU5625468.1"/>
    </source>
</evidence>
<reference evidence="1 2" key="1">
    <citation type="submission" date="2021-06" db="EMBL/GenBank/DDBJ databases">
        <authorList>
            <person name="Sun Q."/>
            <person name="Li D."/>
        </authorList>
    </citation>
    <scope>NUCLEOTIDE SEQUENCE [LARGE SCALE GENOMIC DNA]</scope>
    <source>
        <strain evidence="1 2">MSJ-2</strain>
    </source>
</reference>
<accession>A0ABS6F5W8</accession>
<protein>
    <submittedName>
        <fullName evidence="1">DUF3841 domain-containing protein</fullName>
    </submittedName>
</protein>
<dbReference type="InterPro" id="IPR024211">
    <property type="entry name" value="DUF3841"/>
</dbReference>
<sequence>MGKCKVWTKQHISVLEQLECQGRYTSKREYVALTLEEHTDLVLEAYDWLVRNSPGAAFRPADAEYPVWVSYRQDAAMLPQQDTVLLELTMDEALITPIHVSKWGTILNFSYIPADANDARRHSKLLAEYGVSDAKAYLSRFYPEIREEIVDSWDRLFDDSVHLGSELRYGTIWEVRREWVSHVTR</sequence>
<name>A0ABS6F5W8_9FIRM</name>
<comment type="caution">
    <text evidence="1">The sequence shown here is derived from an EMBL/GenBank/DDBJ whole genome shotgun (WGS) entry which is preliminary data.</text>
</comment>
<proteinExistence type="predicted"/>
<gene>
    <name evidence="1" type="ORF">KQI82_00780</name>
</gene>
<dbReference type="Proteomes" id="UP000787672">
    <property type="component" value="Unassembled WGS sequence"/>
</dbReference>
<organism evidence="1 2">
    <name type="scientific">Dysosmobacter acutus</name>
    <dbReference type="NCBI Taxonomy" id="2841504"/>
    <lineage>
        <taxon>Bacteria</taxon>
        <taxon>Bacillati</taxon>
        <taxon>Bacillota</taxon>
        <taxon>Clostridia</taxon>
        <taxon>Eubacteriales</taxon>
        <taxon>Oscillospiraceae</taxon>
        <taxon>Dysosmobacter</taxon>
    </lineage>
</organism>
<dbReference type="EMBL" id="JAHLQN010000001">
    <property type="protein sequence ID" value="MBU5625468.1"/>
    <property type="molecule type" value="Genomic_DNA"/>
</dbReference>
<keyword evidence="2" id="KW-1185">Reference proteome</keyword>
<dbReference type="Pfam" id="PF12952">
    <property type="entry name" value="DUF3841"/>
    <property type="match status" value="1"/>
</dbReference>
<evidence type="ECO:0000313" key="2">
    <source>
        <dbReference type="Proteomes" id="UP000787672"/>
    </source>
</evidence>
<dbReference type="RefSeq" id="WP_216557333.1">
    <property type="nucleotide sequence ID" value="NZ_JAHLQN010000001.1"/>
</dbReference>